<evidence type="ECO:0000313" key="2">
    <source>
        <dbReference type="Proteomes" id="UP001597319"/>
    </source>
</evidence>
<proteinExistence type="predicted"/>
<protein>
    <submittedName>
        <fullName evidence="1">Uncharacterized protein</fullName>
    </submittedName>
</protein>
<organism evidence="1 2">
    <name type="scientific">Aquimarina rubra</name>
    <dbReference type="NCBI Taxonomy" id="1920033"/>
    <lineage>
        <taxon>Bacteria</taxon>
        <taxon>Pseudomonadati</taxon>
        <taxon>Bacteroidota</taxon>
        <taxon>Flavobacteriia</taxon>
        <taxon>Flavobacteriales</taxon>
        <taxon>Flavobacteriaceae</taxon>
        <taxon>Aquimarina</taxon>
    </lineage>
</organism>
<dbReference type="RefSeq" id="WP_378293996.1">
    <property type="nucleotide sequence ID" value="NZ_JBHULE010000019.1"/>
</dbReference>
<gene>
    <name evidence="1" type="ORF">ACFSR1_15850</name>
</gene>
<keyword evidence="2" id="KW-1185">Reference proteome</keyword>
<sequence>MPKKKNSYKKFHERISKAETKKHDFTYYKERLSEELISNFNDIIRRNKMDNDASTAGAGAEQIWAELFKKWLPKGLIIETQVGYYFRMVLQVPNWILLF</sequence>
<evidence type="ECO:0000313" key="1">
    <source>
        <dbReference type="EMBL" id="MFD2564153.1"/>
    </source>
</evidence>
<reference evidence="2" key="1">
    <citation type="journal article" date="2019" name="Int. J. Syst. Evol. Microbiol.">
        <title>The Global Catalogue of Microorganisms (GCM) 10K type strain sequencing project: providing services to taxonomists for standard genome sequencing and annotation.</title>
        <authorList>
            <consortium name="The Broad Institute Genomics Platform"/>
            <consortium name="The Broad Institute Genome Sequencing Center for Infectious Disease"/>
            <person name="Wu L."/>
            <person name="Ma J."/>
        </authorList>
    </citation>
    <scope>NUCLEOTIDE SEQUENCE [LARGE SCALE GENOMIC DNA]</scope>
    <source>
        <strain evidence="2">KCTC 52274</strain>
    </source>
</reference>
<accession>A0ABW5LH33</accession>
<name>A0ABW5LH33_9FLAO</name>
<comment type="caution">
    <text evidence="1">The sequence shown here is derived from an EMBL/GenBank/DDBJ whole genome shotgun (WGS) entry which is preliminary data.</text>
</comment>
<dbReference type="EMBL" id="JBHULE010000019">
    <property type="protein sequence ID" value="MFD2564153.1"/>
    <property type="molecule type" value="Genomic_DNA"/>
</dbReference>
<dbReference type="Proteomes" id="UP001597319">
    <property type="component" value="Unassembled WGS sequence"/>
</dbReference>